<feature type="transmembrane region" description="Helical" evidence="12">
    <location>
        <begin position="57"/>
        <end position="78"/>
    </location>
</feature>
<dbReference type="PANTHER" id="PTHR22883:SF489">
    <property type="entry name" value="PALMITOYLTRANSFERASE SWF1"/>
    <property type="match status" value="1"/>
</dbReference>
<evidence type="ECO:0000256" key="9">
    <source>
        <dbReference type="ARBA" id="ARBA00023315"/>
    </source>
</evidence>
<evidence type="ECO:0000256" key="7">
    <source>
        <dbReference type="ARBA" id="ARBA00023139"/>
    </source>
</evidence>
<comment type="subcellular location">
    <subcellularLocation>
        <location evidence="1">Endoplasmic reticulum membrane</location>
        <topology evidence="1">Multi-pass membrane protein</topology>
    </subcellularLocation>
</comment>
<feature type="transmembrane region" description="Helical" evidence="12">
    <location>
        <begin position="191"/>
        <end position="214"/>
    </location>
</feature>
<dbReference type="GO" id="GO:0006612">
    <property type="term" value="P:protein targeting to membrane"/>
    <property type="evidence" value="ECO:0007669"/>
    <property type="project" value="TreeGrafter"/>
</dbReference>
<evidence type="ECO:0000259" key="13">
    <source>
        <dbReference type="Pfam" id="PF01529"/>
    </source>
</evidence>
<protein>
    <recommendedName>
        <fullName evidence="12">Palmitoyltransferase</fullName>
        <ecNumber evidence="12">2.3.1.225</ecNumber>
    </recommendedName>
</protein>
<comment type="catalytic activity">
    <reaction evidence="11 12">
        <text>L-cysteinyl-[protein] + hexadecanoyl-CoA = S-hexadecanoyl-L-cysteinyl-[protein] + CoA</text>
        <dbReference type="Rhea" id="RHEA:36683"/>
        <dbReference type="Rhea" id="RHEA-COMP:10131"/>
        <dbReference type="Rhea" id="RHEA-COMP:11032"/>
        <dbReference type="ChEBI" id="CHEBI:29950"/>
        <dbReference type="ChEBI" id="CHEBI:57287"/>
        <dbReference type="ChEBI" id="CHEBI:57379"/>
        <dbReference type="ChEBI" id="CHEBI:74151"/>
        <dbReference type="EC" id="2.3.1.225"/>
    </reaction>
</comment>
<dbReference type="PANTHER" id="PTHR22883">
    <property type="entry name" value="ZINC FINGER DHHC DOMAIN CONTAINING PROTEIN"/>
    <property type="match status" value="1"/>
</dbReference>
<evidence type="ECO:0000256" key="10">
    <source>
        <dbReference type="ARBA" id="ARBA00038463"/>
    </source>
</evidence>
<feature type="domain" description="Palmitoyltransferase DHHC" evidence="13">
    <location>
        <begin position="145"/>
        <end position="301"/>
    </location>
</feature>
<dbReference type="STRING" id="669874.A0A1E4TQF6"/>
<keyword evidence="3 12" id="KW-0812">Transmembrane</keyword>
<evidence type="ECO:0000256" key="11">
    <source>
        <dbReference type="ARBA" id="ARBA00048048"/>
    </source>
</evidence>
<evidence type="ECO:0000256" key="6">
    <source>
        <dbReference type="ARBA" id="ARBA00023136"/>
    </source>
</evidence>
<evidence type="ECO:0000256" key="2">
    <source>
        <dbReference type="ARBA" id="ARBA00022679"/>
    </source>
</evidence>
<keyword evidence="6 12" id="KW-0472">Membrane</keyword>
<keyword evidence="15" id="KW-1185">Reference proteome</keyword>
<dbReference type="InterPro" id="IPR001594">
    <property type="entry name" value="Palmitoyltrfase_DHHC"/>
</dbReference>
<dbReference type="Pfam" id="PF01529">
    <property type="entry name" value="DHHC"/>
    <property type="match status" value="1"/>
</dbReference>
<keyword evidence="5 12" id="KW-1133">Transmembrane helix</keyword>
<dbReference type="PROSITE" id="PS50216">
    <property type="entry name" value="DHHC"/>
    <property type="match status" value="1"/>
</dbReference>
<keyword evidence="7" id="KW-0564">Palmitate</keyword>
<evidence type="ECO:0000313" key="14">
    <source>
        <dbReference type="EMBL" id="ODV93980.1"/>
    </source>
</evidence>
<dbReference type="AlphaFoldDB" id="A0A1E4TQF6"/>
<dbReference type="GO" id="GO:0019706">
    <property type="term" value="F:protein-cysteine S-palmitoyltransferase activity"/>
    <property type="evidence" value="ECO:0007669"/>
    <property type="project" value="UniProtKB-EC"/>
</dbReference>
<accession>A0A1E4TQF6</accession>
<keyword evidence="9 12" id="KW-0012">Acyltransferase</keyword>
<evidence type="ECO:0000256" key="12">
    <source>
        <dbReference type="RuleBase" id="RU079119"/>
    </source>
</evidence>
<dbReference type="GO" id="GO:0005794">
    <property type="term" value="C:Golgi apparatus"/>
    <property type="evidence" value="ECO:0007669"/>
    <property type="project" value="TreeGrafter"/>
</dbReference>
<dbReference type="OrthoDB" id="9909019at2759"/>
<name>A0A1E4TQF6_PACTA</name>
<feature type="transmembrane region" description="Helical" evidence="12">
    <location>
        <begin position="90"/>
        <end position="110"/>
    </location>
</feature>
<dbReference type="EC" id="2.3.1.225" evidence="12"/>
<keyword evidence="2 12" id="KW-0808">Transferase</keyword>
<evidence type="ECO:0000313" key="15">
    <source>
        <dbReference type="Proteomes" id="UP000094236"/>
    </source>
</evidence>
<comment type="similarity">
    <text evidence="10">Belongs to the DHHC palmitoyltransferase family. SWF1 subfamily.</text>
</comment>
<evidence type="ECO:0000256" key="8">
    <source>
        <dbReference type="ARBA" id="ARBA00023288"/>
    </source>
</evidence>
<dbReference type="Proteomes" id="UP000094236">
    <property type="component" value="Unassembled WGS sequence"/>
</dbReference>
<feature type="transmembrane region" description="Helical" evidence="12">
    <location>
        <begin position="266"/>
        <end position="290"/>
    </location>
</feature>
<feature type="transmembrane region" description="Helical" evidence="12">
    <location>
        <begin position="12"/>
        <end position="37"/>
    </location>
</feature>
<proteinExistence type="inferred from homology"/>
<dbReference type="GO" id="GO:0005789">
    <property type="term" value="C:endoplasmic reticulum membrane"/>
    <property type="evidence" value="ECO:0007669"/>
    <property type="project" value="UniProtKB-SubCell"/>
</dbReference>
<evidence type="ECO:0000256" key="4">
    <source>
        <dbReference type="ARBA" id="ARBA00022824"/>
    </source>
</evidence>
<dbReference type="InterPro" id="IPR039859">
    <property type="entry name" value="PFA4/ZDH16/20/ERF2-like"/>
</dbReference>
<evidence type="ECO:0000256" key="5">
    <source>
        <dbReference type="ARBA" id="ARBA00022989"/>
    </source>
</evidence>
<evidence type="ECO:0000256" key="3">
    <source>
        <dbReference type="ARBA" id="ARBA00022692"/>
    </source>
</evidence>
<gene>
    <name evidence="14" type="ORF">PACTADRAFT_4873</name>
</gene>
<reference evidence="15" key="1">
    <citation type="submission" date="2016-05" db="EMBL/GenBank/DDBJ databases">
        <title>Comparative genomics of biotechnologically important yeasts.</title>
        <authorList>
            <consortium name="DOE Joint Genome Institute"/>
            <person name="Riley R."/>
            <person name="Haridas S."/>
            <person name="Wolfe K.H."/>
            <person name="Lopes M.R."/>
            <person name="Hittinger C.T."/>
            <person name="Goker M."/>
            <person name="Salamov A."/>
            <person name="Wisecaver J."/>
            <person name="Long T.M."/>
            <person name="Aerts A.L."/>
            <person name="Barry K."/>
            <person name="Choi C."/>
            <person name="Clum A."/>
            <person name="Coughlan A.Y."/>
            <person name="Deshpande S."/>
            <person name="Douglass A.P."/>
            <person name="Hanson S.J."/>
            <person name="Klenk H.-P."/>
            <person name="Labutti K."/>
            <person name="Lapidus A."/>
            <person name="Lindquist E."/>
            <person name="Lipzen A."/>
            <person name="Meier-Kolthoff J.P."/>
            <person name="Ohm R.A."/>
            <person name="Otillar R.P."/>
            <person name="Pangilinan J."/>
            <person name="Peng Y."/>
            <person name="Rokas A."/>
            <person name="Rosa C.A."/>
            <person name="Scheuner C."/>
            <person name="Sibirny A.A."/>
            <person name="Slot J.C."/>
            <person name="Stielow J.B."/>
            <person name="Sun H."/>
            <person name="Kurtzman C.P."/>
            <person name="Blackwell M."/>
            <person name="Grigoriev I.V."/>
            <person name="Jeffries T.W."/>
        </authorList>
    </citation>
    <scope>NUCLEOTIDE SEQUENCE [LARGE SCALE GENOMIC DNA]</scope>
    <source>
        <strain evidence="15">NRRL Y-2460</strain>
    </source>
</reference>
<sequence>MNSIKLTLVTTLILLAVSLLIYIFNLHNFILAKLYHIDRYYFKNFFYKNFVERLNFIYRWALPGLYLTLFVGLVLNFFKYTFNELENPRTLLISSSLLTNAASFIAAIIIDPGQLSNINNLNNDALIAKFPYNELIFFNHKSDIGKNYCRTCKLLKIPRSKHCSTCDKCFLLFDHHCIWLNNCVGYYNYKWFILFLISLCWCLIYGSHLCFTVLKNQLLMYRNGQIIGSQNFATKFNLNDHTLMQKCIAYFTIMTKTSLTNERTGIIFLLCSIFSVVVAWFTLEHIYYLYLGMTTNESSKWELLRYLISKECIYYKYYEDTENENKIEKLYLIKDFDGVFYKLSDENCAVDVTGAQLFKVTDMKKEIDNVYDHGFWNNVKERIITPSYL</sequence>
<comment type="domain">
    <text evidence="12">The DHHC domain is required for palmitoyltransferase activity.</text>
</comment>
<keyword evidence="4" id="KW-0256">Endoplasmic reticulum</keyword>
<keyword evidence="8" id="KW-0449">Lipoprotein</keyword>
<evidence type="ECO:0000256" key="1">
    <source>
        <dbReference type="ARBA" id="ARBA00004477"/>
    </source>
</evidence>
<organism evidence="14 15">
    <name type="scientific">Pachysolen tannophilus NRRL Y-2460</name>
    <dbReference type="NCBI Taxonomy" id="669874"/>
    <lineage>
        <taxon>Eukaryota</taxon>
        <taxon>Fungi</taxon>
        <taxon>Dikarya</taxon>
        <taxon>Ascomycota</taxon>
        <taxon>Saccharomycotina</taxon>
        <taxon>Pichiomycetes</taxon>
        <taxon>Pachysolenaceae</taxon>
        <taxon>Pachysolen</taxon>
    </lineage>
</organism>
<dbReference type="EMBL" id="KV454017">
    <property type="protein sequence ID" value="ODV93980.1"/>
    <property type="molecule type" value="Genomic_DNA"/>
</dbReference>